<evidence type="ECO:0000313" key="7">
    <source>
        <dbReference type="Proteomes" id="UP000740883"/>
    </source>
</evidence>
<evidence type="ECO:0000256" key="4">
    <source>
        <dbReference type="ARBA" id="ARBA00022833"/>
    </source>
</evidence>
<keyword evidence="3" id="KW-0863">Zinc-finger</keyword>
<dbReference type="PANTHER" id="PTHR46481:SF10">
    <property type="entry name" value="ZINC FINGER BED DOMAIN-CONTAINING PROTEIN 39"/>
    <property type="match status" value="1"/>
</dbReference>
<proteinExistence type="predicted"/>
<comment type="subcellular location">
    <subcellularLocation>
        <location evidence="1">Nucleus</location>
    </subcellularLocation>
</comment>
<keyword evidence="2" id="KW-0479">Metal-binding</keyword>
<protein>
    <submittedName>
        <fullName evidence="6">Uncharacterized protein</fullName>
    </submittedName>
</protein>
<organism evidence="6 7">
    <name type="scientific">Nosema granulosis</name>
    <dbReference type="NCBI Taxonomy" id="83296"/>
    <lineage>
        <taxon>Eukaryota</taxon>
        <taxon>Fungi</taxon>
        <taxon>Fungi incertae sedis</taxon>
        <taxon>Microsporidia</taxon>
        <taxon>Nosematidae</taxon>
        <taxon>Nosema</taxon>
    </lineage>
</organism>
<dbReference type="GO" id="GO:0005634">
    <property type="term" value="C:nucleus"/>
    <property type="evidence" value="ECO:0007669"/>
    <property type="project" value="UniProtKB-SubCell"/>
</dbReference>
<dbReference type="GO" id="GO:0008270">
    <property type="term" value="F:zinc ion binding"/>
    <property type="evidence" value="ECO:0007669"/>
    <property type="project" value="UniProtKB-KW"/>
</dbReference>
<evidence type="ECO:0000313" key="6">
    <source>
        <dbReference type="EMBL" id="KAF9761996.1"/>
    </source>
</evidence>
<dbReference type="PANTHER" id="PTHR46481">
    <property type="entry name" value="ZINC FINGER BED DOMAIN-CONTAINING PROTEIN 4"/>
    <property type="match status" value="1"/>
</dbReference>
<dbReference type="EMBL" id="SBJO01000228">
    <property type="protein sequence ID" value="KAF9761996.1"/>
    <property type="molecule type" value="Genomic_DNA"/>
</dbReference>
<gene>
    <name evidence="6" type="ORF">NGRA_2290</name>
</gene>
<evidence type="ECO:0000256" key="2">
    <source>
        <dbReference type="ARBA" id="ARBA00022723"/>
    </source>
</evidence>
<keyword evidence="5" id="KW-0539">Nucleus</keyword>
<name>A0A9P6KYC9_9MICR</name>
<dbReference type="Proteomes" id="UP000740883">
    <property type="component" value="Unassembled WGS sequence"/>
</dbReference>
<evidence type="ECO:0000256" key="1">
    <source>
        <dbReference type="ARBA" id="ARBA00004123"/>
    </source>
</evidence>
<dbReference type="AlphaFoldDB" id="A0A9P6KYC9"/>
<dbReference type="InterPro" id="IPR052035">
    <property type="entry name" value="ZnF_BED_domain_contain"/>
</dbReference>
<comment type="caution">
    <text evidence="6">The sequence shown here is derived from an EMBL/GenBank/DDBJ whole genome shotgun (WGS) entry which is preliminary data.</text>
</comment>
<reference evidence="6 7" key="1">
    <citation type="journal article" date="2020" name="Genome Biol. Evol.">
        <title>Comparative genomics of strictly vertically transmitted, feminizing microsporidia endosymbionts of amphipod crustaceans.</title>
        <authorList>
            <person name="Cormier A."/>
            <person name="Chebbi M.A."/>
            <person name="Giraud I."/>
            <person name="Wattier R."/>
            <person name="Teixeira M."/>
            <person name="Gilbert C."/>
            <person name="Rigaud T."/>
            <person name="Cordaux R."/>
        </authorList>
    </citation>
    <scope>NUCLEOTIDE SEQUENCE [LARGE SCALE GENOMIC DNA]</scope>
    <source>
        <strain evidence="6 7">Ou3-Ou53</strain>
    </source>
</reference>
<sequence length="197" mass="22920">MISDKIFYMDIAKLAAVDGITFNSIANSKFIRRSLSFEYPNVKTVFANVVSRIFEKCYEDEKDQIICELKRLIEQGTRFSVSLDKYTSNQNVRYINIDLHYLLKTRFLCNRRIYGVFDSTASLAIVSDVLMEFRIDMHKHVVSTITDEASVMVKFGREARVEHQKCLAHAIHLAVTKTLYKKTIPKEQEQNEIHQND</sequence>
<keyword evidence="4" id="KW-0862">Zinc</keyword>
<evidence type="ECO:0000256" key="5">
    <source>
        <dbReference type="ARBA" id="ARBA00023242"/>
    </source>
</evidence>
<accession>A0A9P6KYC9</accession>
<evidence type="ECO:0000256" key="3">
    <source>
        <dbReference type="ARBA" id="ARBA00022771"/>
    </source>
</evidence>
<dbReference type="OrthoDB" id="7881929at2759"/>
<keyword evidence="7" id="KW-1185">Reference proteome</keyword>